<evidence type="ECO:0000313" key="4">
    <source>
        <dbReference type="Proteomes" id="UP000465609"/>
    </source>
</evidence>
<dbReference type="InterPro" id="IPR050534">
    <property type="entry name" value="Coronavir_polyprotein_1ab"/>
</dbReference>
<dbReference type="SUPFAM" id="SSF55464">
    <property type="entry name" value="Origin of replication-binding domain, RBD-like"/>
    <property type="match status" value="1"/>
</dbReference>
<keyword evidence="3" id="KW-0614">Plasmid</keyword>
<dbReference type="EMBL" id="AP022578">
    <property type="protein sequence ID" value="BBX88140.1"/>
    <property type="molecule type" value="Genomic_DNA"/>
</dbReference>
<keyword evidence="4" id="KW-1185">Reference proteome</keyword>
<evidence type="ECO:0000313" key="3">
    <source>
        <dbReference type="EMBL" id="BBX88140.1"/>
    </source>
</evidence>
<feature type="compositionally biased region" description="Polar residues" evidence="1">
    <location>
        <begin position="1923"/>
        <end position="1940"/>
    </location>
</feature>
<dbReference type="NCBIfam" id="NF041492">
    <property type="entry name" value="MobF"/>
    <property type="match status" value="1"/>
</dbReference>
<dbReference type="Pfam" id="PF13604">
    <property type="entry name" value="AAA_30"/>
    <property type="match status" value="2"/>
</dbReference>
<dbReference type="Pfam" id="PF08751">
    <property type="entry name" value="TrwC"/>
    <property type="match status" value="1"/>
</dbReference>
<feature type="domain" description="TrwC relaxase" evidence="2">
    <location>
        <begin position="8"/>
        <end position="431"/>
    </location>
</feature>
<accession>A0ABM7IN58</accession>
<dbReference type="PANTHER" id="PTHR43788">
    <property type="entry name" value="DNA2/NAM7 HELICASE FAMILY MEMBER"/>
    <property type="match status" value="1"/>
</dbReference>
<dbReference type="RefSeq" id="WP_138230757.1">
    <property type="nucleotide sequence ID" value="NZ_AP022578.1"/>
</dbReference>
<protein>
    <recommendedName>
        <fullName evidence="2">TrwC relaxase domain-containing protein</fullName>
    </recommendedName>
</protein>
<dbReference type="SUPFAM" id="SSF52540">
    <property type="entry name" value="P-loop containing nucleoside triphosphate hydrolases"/>
    <property type="match status" value="2"/>
</dbReference>
<name>A0ABM7IN58_9MYCO</name>
<organism evidence="3 4">
    <name type="scientific">Mycolicibacterium aubagnense</name>
    <dbReference type="NCBI Taxonomy" id="319707"/>
    <lineage>
        <taxon>Bacteria</taxon>
        <taxon>Bacillati</taxon>
        <taxon>Actinomycetota</taxon>
        <taxon>Actinomycetes</taxon>
        <taxon>Mycobacteriales</taxon>
        <taxon>Mycobacteriaceae</taxon>
        <taxon>Mycolicibacterium</taxon>
    </lineage>
</organism>
<sequence>MSLHKLTAGDGYKYLIRQVAAVDATERGRTSLSDYYTAKGETPGRWVGSGLGSLTDTGARWVPTETLTKLWTVDAGSEVTEAQMEALFGEGYHPNAEAISLYVTGRGMHGRAAQNAAKLGREFYIGDDDNEFLRALAKAYREHNNAAGLPGDTPIAAPVRATIRTTIAREKFAEQYGRAPADDRELSGFLARETRTRTTAVAGYDLTFSPVKSVSVLWAVAPMDTAREIEGAHDAAVAESLAWLEGQAALTRSGTNGIAQLDTTGFIGAAFTHRDSRAGDPDLHTHVAISNKVATVDQHGVVRWLALDGQPLHRFGVAASEFYNTRLEAHMVRRVGVRFNEVNSNRRGKRPVREIVGVPAELNDAMSSRRAAITARKADLAKQFHAAHGREPTMAESIALDQQATLETREAKHEPRSLVEQRQAWYTQAVEVLGDVRAVTRMLGATLSTPAQQVEVATDAWISDRAREVIATVSAARATWQRHHVLAEAQRIIRATGHAADTDLAEKISDAALSEPLSVAHARISDGDLSEPELLRRRDGASVYTRHGAAMFTSAEVLSAERRIIAAAHQQSGRAISDADVELALADSAARGKTLNPGQVALVEEMATSGRSLALALAPAGTGKTTATAALSHAWRTSGGQVIGLAPTAAAAIELSTDLSAPTDTLAKYADLAAGRTLWTAPEWFDQITPETLLIIDEAGKADTLALDAVISHAIARGATVRLVGDDAQLASVSAGGVLRDIAAETDALTLTELVRFVSPAEGAATLALRRGDPMGLGFYVDNGRVHVGAEETAADMAYRSWAADLDAGRDSVLLAPTNDIVDALNERARRDRLAAAEPGTLHGHEIVLADLLHASPGDIIRTRKNARHLRLSRTDFVRNGYRFQIIETHEDGAIDAKHLGTGRMVHLPAKYVKTQVTLGYASTIDSAQGLTAGHACHVVGAGSLFRQLLYVAMTRGRVENHIYLSTAESDPHRVLAPKATHPETAVDVLSKALARDGAQISATTAARDALDPFKRLGPAAEMYDDALGTFAENLAGADTMAAIDAAADELHAGLTGMPAWPTLRKHLATVAVKGRDAVAALQEAAGRRELGTAADMAAVLDWRLDTAGEHSLGIGPLRWLPSIPEQMAAINQWGPYLANRDALITELANDIRAQVASWTPSTAPAWSKPILSANPQLAAEIAVFRAAHNVETEDTRLLGAPQYAARPRKIQLLLEKHAVEAIAQHNPDTRRWERLIDHIDPRIRTDAYWPQLAVRLAQVAPSRPDLATLITTAAEAGPLPDELPAAALWYRLDGELSPIATLDTTHAHLRPPWTRELHNSFGSAAAQAITADEAWPALVAAIAAADPRRWTATDLLHVAAEQLADADPDRTIPTYHYARLITYTVDLLCTPHQASADLPEHPPLSLEEEELLPHDPEAPWIDMSAEPHPYHDVEPWPDQADHPANDASVIDFNDLSRTRPAVPAVPVAVSNVYLLRDQYAATTAHLAALERDVAIFNGPAMRAAAEQISAMRERADADRPYLMAVHEVIAAWADADHDYDEALTFHAWTRDQLAALHADPDADELDITSARGMVELAAMRLGTTPAERYQPQLAAAHAARAEAAGGAQNIISNHDIDNFLAELHARDLEMVDQARYDNQLVRKHLDAAERTVAAAFADAETRTAEHVAAQIDDLDTELRVLDVAGQHQSARALRIAPTATAGLTDNTAAALRSIAELPFTVSVVHAHPDTERTTALHILHSAATDAGRKVLWCGPTEEQAAAAQRDNLADGATTIDAAHAEFTSDSASAMPAGGLIIVDHAQAAQPEQIADLAEHAAQANAGLILIDTSSGTWPPEPADRMMKLLSAELPWNRALTTAPSVATSHAGAPDLDPVVAQLRRVTPDVLTDQLRDALEHADRVRAENLAAYRRHQDANWLRTRSHNQGLQRTQANTVDLTDD</sequence>
<dbReference type="InterPro" id="IPR014862">
    <property type="entry name" value="TrwC"/>
</dbReference>
<evidence type="ECO:0000256" key="1">
    <source>
        <dbReference type="SAM" id="MobiDB-lite"/>
    </source>
</evidence>
<proteinExistence type="predicted"/>
<dbReference type="Gene3D" id="2.30.30.940">
    <property type="match status" value="1"/>
</dbReference>
<dbReference type="Gene3D" id="3.40.50.300">
    <property type="entry name" value="P-loop containing nucleotide triphosphate hydrolases"/>
    <property type="match status" value="2"/>
</dbReference>
<dbReference type="Proteomes" id="UP000465609">
    <property type="component" value="Plasmid pJCM15296"/>
</dbReference>
<reference evidence="3 4" key="1">
    <citation type="journal article" date="2019" name="Emerg. Microbes Infect.">
        <title>Comprehensive subspecies identification of 175 nontuberculous mycobacteria species based on 7547 genomic profiles.</title>
        <authorList>
            <person name="Matsumoto Y."/>
            <person name="Kinjo T."/>
            <person name="Motooka D."/>
            <person name="Nabeya D."/>
            <person name="Jung N."/>
            <person name="Uechi K."/>
            <person name="Horii T."/>
            <person name="Iida T."/>
            <person name="Fujita J."/>
            <person name="Nakamura S."/>
        </authorList>
    </citation>
    <scope>NUCLEOTIDE SEQUENCE [LARGE SCALE GENOMIC DNA]</scope>
    <source>
        <strain evidence="3 4">JCM 15296</strain>
        <plasmid evidence="3">pJCM15296</plasmid>
    </source>
</reference>
<feature type="region of interest" description="Disordered" evidence="1">
    <location>
        <begin position="1920"/>
        <end position="1940"/>
    </location>
</feature>
<dbReference type="CDD" id="cd18809">
    <property type="entry name" value="SF1_C_RecD"/>
    <property type="match status" value="1"/>
</dbReference>
<dbReference type="InterPro" id="IPR027417">
    <property type="entry name" value="P-loop_NTPase"/>
</dbReference>
<gene>
    <name evidence="3" type="ORF">MAUB_63410</name>
</gene>
<evidence type="ECO:0000259" key="2">
    <source>
        <dbReference type="Pfam" id="PF08751"/>
    </source>
</evidence>
<geneLocation type="plasmid" evidence="3 4">
    <name>pJCM15296</name>
</geneLocation>